<dbReference type="AlphaFoldDB" id="U5HAY0"/>
<reference evidence="4" key="1">
    <citation type="submission" date="2010-11" db="EMBL/GenBank/DDBJ databases">
        <title>The genome sequence of Microbotryum violaceum strain p1A1 Lamole.</title>
        <authorList>
            <person name="Cuomo C."/>
            <person name="Perlin M."/>
            <person name="Young S.K."/>
            <person name="Zeng Q."/>
            <person name="Gargeya S."/>
            <person name="Alvarado L."/>
            <person name="Berlin A."/>
            <person name="Chapman S.B."/>
            <person name="Chen Z."/>
            <person name="Freedman E."/>
            <person name="Gellesch M."/>
            <person name="Goldberg J."/>
            <person name="Griggs A."/>
            <person name="Gujja S."/>
            <person name="Heilman E."/>
            <person name="Heiman D."/>
            <person name="Howarth C."/>
            <person name="Mehta T."/>
            <person name="Neiman D."/>
            <person name="Pearson M."/>
            <person name="Roberts A."/>
            <person name="Saif S."/>
            <person name="Shea T."/>
            <person name="Shenoy N."/>
            <person name="Sisk P."/>
            <person name="Stolte C."/>
            <person name="Sykes S."/>
            <person name="White J."/>
            <person name="Yandava C."/>
            <person name="Haas B."/>
            <person name="Nusbaum C."/>
            <person name="Birren B."/>
        </authorList>
    </citation>
    <scope>NUCLEOTIDE SEQUENCE [LARGE SCALE GENOMIC DNA]</scope>
    <source>
        <strain evidence="4">p1A1 Lamole</strain>
    </source>
</reference>
<dbReference type="Proteomes" id="UP000017200">
    <property type="component" value="Unassembled WGS sequence"/>
</dbReference>
<reference evidence="2 4" key="3">
    <citation type="journal article" date="2015" name="BMC Genomics">
        <title>Sex and parasites: genomic and transcriptomic analysis of Microbotryum lychnidis-dioicae, the biotrophic and plant-castrating anther smut fungus.</title>
        <authorList>
            <person name="Perlin M.H."/>
            <person name="Amselem J."/>
            <person name="Fontanillas E."/>
            <person name="Toh S.S."/>
            <person name="Chen Z."/>
            <person name="Goldberg J."/>
            <person name="Duplessis S."/>
            <person name="Henrissat B."/>
            <person name="Young S."/>
            <person name="Zeng Q."/>
            <person name="Aguileta G."/>
            <person name="Petit E."/>
            <person name="Badouin H."/>
            <person name="Andrews J."/>
            <person name="Razeeq D."/>
            <person name="Gabaldon T."/>
            <person name="Quesneville H."/>
            <person name="Giraud T."/>
            <person name="Hood M.E."/>
            <person name="Schultz D.J."/>
            <person name="Cuomo C.A."/>
        </authorList>
    </citation>
    <scope>NUCLEOTIDE SEQUENCE [LARGE SCALE GENOMIC DNA]</scope>
    <source>
        <strain evidence="2">P1A1 Lamole</strain>
        <strain evidence="4">p1A1 Lamole</strain>
    </source>
</reference>
<proteinExistence type="predicted"/>
<organism evidence="2">
    <name type="scientific">Microbotryum lychnidis-dioicae (strain p1A1 Lamole / MvSl-1064)</name>
    <name type="common">Anther smut fungus</name>
    <dbReference type="NCBI Taxonomy" id="683840"/>
    <lineage>
        <taxon>Eukaryota</taxon>
        <taxon>Fungi</taxon>
        <taxon>Dikarya</taxon>
        <taxon>Basidiomycota</taxon>
        <taxon>Pucciniomycotina</taxon>
        <taxon>Microbotryomycetes</taxon>
        <taxon>Microbotryales</taxon>
        <taxon>Microbotryaceae</taxon>
        <taxon>Microbotryum</taxon>
    </lineage>
</organism>
<reference evidence="2" key="2">
    <citation type="submission" date="2010-11" db="EMBL/GenBank/DDBJ databases">
        <authorList>
            <consortium name="The Broad Institute Genome Sequencing Platform"/>
            <person name="Earl A."/>
            <person name="Ward D."/>
            <person name="Feldgarden M."/>
            <person name="Gevers D."/>
            <person name="Butler R."/>
            <person name="Young S.K."/>
            <person name="Zeng Q."/>
            <person name="Gargeya S."/>
            <person name="Fitzgerald M."/>
            <person name="Haas B."/>
            <person name="Abouelleil A."/>
            <person name="Alvarado L."/>
            <person name="Arachchi H.M."/>
            <person name="Berlin A."/>
            <person name="Brown A."/>
            <person name="Chapman S.B."/>
            <person name="Chen Z."/>
            <person name="Dunbar C."/>
            <person name="Freedman E."/>
            <person name="Gearin G."/>
            <person name="Gellesch M."/>
            <person name="Goldberg J."/>
            <person name="Griggs A."/>
            <person name="Gujja S."/>
            <person name="Heilman E."/>
            <person name="Heiman D."/>
            <person name="Howarth C."/>
            <person name="Larson L."/>
            <person name="Lui A."/>
            <person name="MacDonald P.J.P."/>
            <person name="Mehta T."/>
            <person name="Montmayeur A."/>
            <person name="Murphy C."/>
            <person name="Neiman D."/>
            <person name="Pearson M."/>
            <person name="Priest M."/>
            <person name="Roberts A."/>
            <person name="Saif S."/>
            <person name="Shea T."/>
            <person name="Shenoy N."/>
            <person name="Sisk P."/>
            <person name="Stolte C."/>
            <person name="Sykes S."/>
            <person name="White J."/>
            <person name="Yandava C."/>
            <person name="Wortman J."/>
            <person name="Nusbaum C."/>
            <person name="Birren B."/>
        </authorList>
    </citation>
    <scope>NUCLEOTIDE SEQUENCE</scope>
    <source>
        <strain evidence="2">P1A1 Lamole</strain>
    </source>
</reference>
<protein>
    <submittedName>
        <fullName evidence="2 3">Uncharacterized protein</fullName>
    </submittedName>
</protein>
<dbReference type="InParanoid" id="U5HAY0"/>
<feature type="compositionally biased region" description="Low complexity" evidence="1">
    <location>
        <begin position="11"/>
        <end position="23"/>
    </location>
</feature>
<sequence>MSAYVESSHPTQAASTAGTTTSSTKRRRVEGDYGYIAPSTSRTAAKAAAAQHAAQASTSTSTLTSSSRAHAHANAASSQSQNTIASGIQFLNPTPREQDMMAAAKARFAAPTLSLATLPPPALQRYLSRYGLLESHGSLSYHHAVFPVPPLPVVLPSPLTGRQLSSRRLYRPVTTTTATTTTTGGANPNANATAMAMTEDQDGTTLNPAKRPKWQEPKMAEFKGLSAYDDPVVVTNRLAAKAKEHWDKRESVKEGETLTNFMFALRMRAHTLRATPPG</sequence>
<evidence type="ECO:0000313" key="2">
    <source>
        <dbReference type="EMBL" id="KDE05314.1"/>
    </source>
</evidence>
<reference evidence="3" key="4">
    <citation type="submission" date="2015-06" db="UniProtKB">
        <authorList>
            <consortium name="EnsemblFungi"/>
        </authorList>
    </citation>
    <scope>IDENTIFICATION</scope>
</reference>
<evidence type="ECO:0000256" key="1">
    <source>
        <dbReference type="SAM" id="MobiDB-lite"/>
    </source>
</evidence>
<dbReference type="EMBL" id="AEIJ01000424">
    <property type="status" value="NOT_ANNOTATED_CDS"/>
    <property type="molecule type" value="Genomic_DNA"/>
</dbReference>
<feature type="compositionally biased region" description="Low complexity" evidence="1">
    <location>
        <begin position="39"/>
        <end position="80"/>
    </location>
</feature>
<feature type="region of interest" description="Disordered" evidence="1">
    <location>
        <begin position="1"/>
        <end position="80"/>
    </location>
</feature>
<evidence type="ECO:0000313" key="3">
    <source>
        <dbReference type="EnsemblFungi" id="MVLG_04345T0"/>
    </source>
</evidence>
<dbReference type="EMBL" id="GL541689">
    <property type="protein sequence ID" value="KDE05314.1"/>
    <property type="molecule type" value="Genomic_DNA"/>
</dbReference>
<dbReference type="EnsemblFungi" id="MVLG_04345T0">
    <property type="protein sequence ID" value="MVLG_04345T0"/>
    <property type="gene ID" value="MVLG_04345"/>
</dbReference>
<evidence type="ECO:0000313" key="4">
    <source>
        <dbReference type="Proteomes" id="UP000017200"/>
    </source>
</evidence>
<dbReference type="OrthoDB" id="2538180at2759"/>
<dbReference type="OMA" id="AKATAHW"/>
<accession>U5HAY0</accession>
<dbReference type="HOGENOM" id="CLU_1001835_0_0_1"/>
<keyword evidence="4" id="KW-1185">Reference proteome</keyword>
<gene>
    <name evidence="2" type="ORF">MVLG_04345</name>
</gene>
<name>U5HAY0_USTV1</name>